<dbReference type="PANTHER" id="PTHR33509:SF15">
    <property type="entry name" value="OS03G0400700 PROTEIN"/>
    <property type="match status" value="1"/>
</dbReference>
<sequence length="133" mass="14634">MHIFDAHLGSHHNQSKPKNQAPYLSFLARYPSCIAVRPTMSNISSVLSGLINRRSYGVYARAVNVHVSATAAVGRTADGAADGGGRATSNKDVFWMRDPKTGCWIPENRFQEVDAVELRNRLLHHNEHLTPGA</sequence>
<evidence type="ECO:0000313" key="1">
    <source>
        <dbReference type="EMBL" id="TKV95670.1"/>
    </source>
</evidence>
<dbReference type="EMBL" id="CM016560">
    <property type="protein sequence ID" value="TKV95670.1"/>
    <property type="molecule type" value="Genomic_DNA"/>
</dbReference>
<accession>A0A4U6T2B4</accession>
<dbReference type="Pfam" id="PF03242">
    <property type="entry name" value="LEA_3a"/>
    <property type="match status" value="1"/>
</dbReference>
<proteinExistence type="predicted"/>
<dbReference type="InterPro" id="IPR004926">
    <property type="entry name" value="LEA_3a"/>
</dbReference>
<gene>
    <name evidence="1" type="ORF">SEVIR_9G377900v2</name>
</gene>
<dbReference type="OMA" id="YARAVNV"/>
<dbReference type="PANTHER" id="PTHR33509">
    <property type="entry name" value="LATE EMBRYOGENIS ABUNDANT PROTEIN 2-RELATED"/>
    <property type="match status" value="1"/>
</dbReference>
<keyword evidence="2" id="KW-1185">Reference proteome</keyword>
<reference evidence="1" key="1">
    <citation type="submission" date="2019-03" db="EMBL/GenBank/DDBJ databases">
        <title>WGS assembly of Setaria viridis.</title>
        <authorList>
            <person name="Huang P."/>
            <person name="Jenkins J."/>
            <person name="Grimwood J."/>
            <person name="Barry K."/>
            <person name="Healey A."/>
            <person name="Mamidi S."/>
            <person name="Sreedasyam A."/>
            <person name="Shu S."/>
            <person name="Feldman M."/>
            <person name="Wu J."/>
            <person name="Yu Y."/>
            <person name="Chen C."/>
            <person name="Johnson J."/>
            <person name="Rokhsar D."/>
            <person name="Baxter I."/>
            <person name="Schmutz J."/>
            <person name="Brutnell T."/>
            <person name="Kellogg E."/>
        </authorList>
    </citation>
    <scope>NUCLEOTIDE SEQUENCE [LARGE SCALE GENOMIC DNA]</scope>
</reference>
<evidence type="ECO:0000313" key="2">
    <source>
        <dbReference type="Proteomes" id="UP000298652"/>
    </source>
</evidence>
<dbReference type="Gramene" id="TKV95670">
    <property type="protein sequence ID" value="TKV95670"/>
    <property type="gene ID" value="SEVIR_9G377900v2"/>
</dbReference>
<organism evidence="1 2">
    <name type="scientific">Setaria viridis</name>
    <name type="common">Green bristlegrass</name>
    <name type="synonym">Setaria italica subsp. viridis</name>
    <dbReference type="NCBI Taxonomy" id="4556"/>
    <lineage>
        <taxon>Eukaryota</taxon>
        <taxon>Viridiplantae</taxon>
        <taxon>Streptophyta</taxon>
        <taxon>Embryophyta</taxon>
        <taxon>Tracheophyta</taxon>
        <taxon>Spermatophyta</taxon>
        <taxon>Magnoliopsida</taxon>
        <taxon>Liliopsida</taxon>
        <taxon>Poales</taxon>
        <taxon>Poaceae</taxon>
        <taxon>PACMAD clade</taxon>
        <taxon>Panicoideae</taxon>
        <taxon>Panicodae</taxon>
        <taxon>Paniceae</taxon>
        <taxon>Cenchrinae</taxon>
        <taxon>Setaria</taxon>
    </lineage>
</organism>
<dbReference type="Proteomes" id="UP000298652">
    <property type="component" value="Chromosome 9"/>
</dbReference>
<name>A0A4U6T2B4_SETVI</name>
<protein>
    <submittedName>
        <fullName evidence="1">Uncharacterized protein</fullName>
    </submittedName>
</protein>
<dbReference type="AlphaFoldDB" id="A0A4U6T2B4"/>